<proteinExistence type="inferred from homology"/>
<reference evidence="10" key="1">
    <citation type="journal article" date="2020" name="Stud. Mycol.">
        <title>101 Dothideomycetes genomes: a test case for predicting lifestyles and emergence of pathogens.</title>
        <authorList>
            <person name="Haridas S."/>
            <person name="Albert R."/>
            <person name="Binder M."/>
            <person name="Bloem J."/>
            <person name="Labutti K."/>
            <person name="Salamov A."/>
            <person name="Andreopoulos B."/>
            <person name="Baker S."/>
            <person name="Barry K."/>
            <person name="Bills G."/>
            <person name="Bluhm B."/>
            <person name="Cannon C."/>
            <person name="Castanera R."/>
            <person name="Culley D."/>
            <person name="Daum C."/>
            <person name="Ezra D."/>
            <person name="Gonzalez J."/>
            <person name="Henrissat B."/>
            <person name="Kuo A."/>
            <person name="Liang C."/>
            <person name="Lipzen A."/>
            <person name="Lutzoni F."/>
            <person name="Magnuson J."/>
            <person name="Mondo S."/>
            <person name="Nolan M."/>
            <person name="Ohm R."/>
            <person name="Pangilinan J."/>
            <person name="Park H.-J."/>
            <person name="Ramirez L."/>
            <person name="Alfaro M."/>
            <person name="Sun H."/>
            <person name="Tritt A."/>
            <person name="Yoshinaga Y."/>
            <person name="Zwiers L.-H."/>
            <person name="Turgeon B."/>
            <person name="Goodwin S."/>
            <person name="Spatafora J."/>
            <person name="Crous P."/>
            <person name="Grigoriev I."/>
        </authorList>
    </citation>
    <scope>NUCLEOTIDE SEQUENCE</scope>
    <source>
        <strain evidence="10">CBS 473.64</strain>
    </source>
</reference>
<dbReference type="PROSITE" id="PS50922">
    <property type="entry name" value="TLC"/>
    <property type="match status" value="1"/>
</dbReference>
<comment type="similarity">
    <text evidence="2">Belongs to the sphingosine N-acyltransferase family.</text>
</comment>
<name>A0A6A6RG64_9PLEO</name>
<dbReference type="InterPro" id="IPR016439">
    <property type="entry name" value="Lag1/Lac1-like"/>
</dbReference>
<dbReference type="GO" id="GO:0050291">
    <property type="term" value="F:sphingosine N-acyltransferase activity"/>
    <property type="evidence" value="ECO:0007669"/>
    <property type="project" value="InterPro"/>
</dbReference>
<evidence type="ECO:0000256" key="3">
    <source>
        <dbReference type="ARBA" id="ARBA00022692"/>
    </source>
</evidence>
<evidence type="ECO:0000256" key="4">
    <source>
        <dbReference type="ARBA" id="ARBA00022989"/>
    </source>
</evidence>
<dbReference type="Proteomes" id="UP000799753">
    <property type="component" value="Unassembled WGS sequence"/>
</dbReference>
<feature type="transmembrane region" description="Helical" evidence="8">
    <location>
        <begin position="115"/>
        <end position="134"/>
    </location>
</feature>
<dbReference type="PANTHER" id="PTHR12560">
    <property type="entry name" value="LONGEVITY ASSURANCE FACTOR 1 LAG1"/>
    <property type="match status" value="1"/>
</dbReference>
<feature type="region of interest" description="Disordered" evidence="7">
    <location>
        <begin position="399"/>
        <end position="428"/>
    </location>
</feature>
<dbReference type="PANTHER" id="PTHR12560:SF0">
    <property type="entry name" value="LD18904P"/>
    <property type="match status" value="1"/>
</dbReference>
<evidence type="ECO:0000256" key="8">
    <source>
        <dbReference type="SAM" id="Phobius"/>
    </source>
</evidence>
<evidence type="ECO:0000256" key="6">
    <source>
        <dbReference type="PROSITE-ProRule" id="PRU00205"/>
    </source>
</evidence>
<feature type="transmembrane region" description="Helical" evidence="8">
    <location>
        <begin position="225"/>
        <end position="244"/>
    </location>
</feature>
<evidence type="ECO:0000259" key="9">
    <source>
        <dbReference type="PROSITE" id="PS50922"/>
    </source>
</evidence>
<keyword evidence="11" id="KW-1185">Reference proteome</keyword>
<dbReference type="AlphaFoldDB" id="A0A6A6RG64"/>
<comment type="subcellular location">
    <subcellularLocation>
        <location evidence="1">Membrane</location>
        <topology evidence="1">Multi-pass membrane protein</topology>
    </subcellularLocation>
</comment>
<sequence>MATQISTPCRGSHGTPTANGLDVHEKHEIHANAAVGAQRTRKAKAKPAEDSLLAYLCAQVCNHQLGISVNLLLLLFLTHISFPRARRRTSKFFQLSYRNPTTGQYGCGPDDLNYLALWLVIFTGLRVAVMDFVIDPLARRSGIKTKKGLERFKEQAWLICYCVCSWSLGMYIIYNSDYWFNLHGMWIGWPFREIDGLSKLYYLVQWSFWLQQLVVVNIEEKRKDYWEMFTHHIFTSTLLFFSYGTYQTRVGTVILCIMDLVDIVLPTAKLLKYTGYSKACDVFFGLFTVTWLVTRHMFYPMVCWSIYKHTPLYLNPGCYRANGDFVPAADTDLYNSLGGNQLMSNLVSAYTNRNGAVCWNQANRYCFLTLLLALQAIIVLWFAMIVKVVYKVVRGQNADDVRSDDEGEGEDEDIEDEKEPVNGAPLGSVIAGTEWTPLEHEVGVEALTFSKRREKRSAAARASGISIPGHGDRKELLGRIGCDKPA</sequence>
<dbReference type="EMBL" id="MU006853">
    <property type="protein sequence ID" value="KAF2634202.1"/>
    <property type="molecule type" value="Genomic_DNA"/>
</dbReference>
<dbReference type="SMART" id="SM00724">
    <property type="entry name" value="TLC"/>
    <property type="match status" value="1"/>
</dbReference>
<evidence type="ECO:0000256" key="5">
    <source>
        <dbReference type="ARBA" id="ARBA00023136"/>
    </source>
</evidence>
<keyword evidence="3 6" id="KW-0812">Transmembrane</keyword>
<keyword evidence="5 6" id="KW-0472">Membrane</keyword>
<feature type="transmembrane region" description="Helical" evidence="8">
    <location>
        <begin position="283"/>
        <end position="307"/>
    </location>
</feature>
<dbReference type="GO" id="GO:0016020">
    <property type="term" value="C:membrane"/>
    <property type="evidence" value="ECO:0007669"/>
    <property type="project" value="UniProtKB-SubCell"/>
</dbReference>
<evidence type="ECO:0000256" key="1">
    <source>
        <dbReference type="ARBA" id="ARBA00004141"/>
    </source>
</evidence>
<feature type="transmembrane region" description="Helical" evidence="8">
    <location>
        <begin position="367"/>
        <end position="390"/>
    </location>
</feature>
<accession>A0A6A6RG64</accession>
<evidence type="ECO:0000256" key="7">
    <source>
        <dbReference type="SAM" id="MobiDB-lite"/>
    </source>
</evidence>
<keyword evidence="4 8" id="KW-1133">Transmembrane helix</keyword>
<gene>
    <name evidence="10" type="ORF">P280DRAFT_414318</name>
</gene>
<feature type="transmembrane region" description="Helical" evidence="8">
    <location>
        <begin position="155"/>
        <end position="174"/>
    </location>
</feature>
<dbReference type="InterPro" id="IPR006634">
    <property type="entry name" value="TLC-dom"/>
</dbReference>
<dbReference type="GO" id="GO:0046513">
    <property type="term" value="P:ceramide biosynthetic process"/>
    <property type="evidence" value="ECO:0007669"/>
    <property type="project" value="InterPro"/>
</dbReference>
<feature type="compositionally biased region" description="Polar residues" evidence="7">
    <location>
        <begin position="1"/>
        <end position="18"/>
    </location>
</feature>
<dbReference type="OrthoDB" id="537032at2759"/>
<dbReference type="Pfam" id="PF03798">
    <property type="entry name" value="TRAM_LAG1_CLN8"/>
    <property type="match status" value="1"/>
</dbReference>
<feature type="compositionally biased region" description="Acidic residues" evidence="7">
    <location>
        <begin position="402"/>
        <end position="418"/>
    </location>
</feature>
<evidence type="ECO:0000313" key="11">
    <source>
        <dbReference type="Proteomes" id="UP000799753"/>
    </source>
</evidence>
<feature type="region of interest" description="Disordered" evidence="7">
    <location>
        <begin position="1"/>
        <end position="20"/>
    </location>
</feature>
<feature type="domain" description="TLC" evidence="9">
    <location>
        <begin position="150"/>
        <end position="394"/>
    </location>
</feature>
<feature type="transmembrane region" description="Helical" evidence="8">
    <location>
        <begin position="52"/>
        <end position="77"/>
    </location>
</feature>
<evidence type="ECO:0000313" key="10">
    <source>
        <dbReference type="EMBL" id="KAF2634202.1"/>
    </source>
</evidence>
<organism evidence="10 11">
    <name type="scientific">Massarina eburnea CBS 473.64</name>
    <dbReference type="NCBI Taxonomy" id="1395130"/>
    <lineage>
        <taxon>Eukaryota</taxon>
        <taxon>Fungi</taxon>
        <taxon>Dikarya</taxon>
        <taxon>Ascomycota</taxon>
        <taxon>Pezizomycotina</taxon>
        <taxon>Dothideomycetes</taxon>
        <taxon>Pleosporomycetidae</taxon>
        <taxon>Pleosporales</taxon>
        <taxon>Massarineae</taxon>
        <taxon>Massarinaceae</taxon>
        <taxon>Massarina</taxon>
    </lineage>
</organism>
<evidence type="ECO:0000256" key="2">
    <source>
        <dbReference type="ARBA" id="ARBA00009808"/>
    </source>
</evidence>
<protein>
    <submittedName>
        <fullName evidence="10">Longevity assurance proteins LAG1/LAC1</fullName>
    </submittedName>
</protein>